<proteinExistence type="predicted"/>
<name>A0AC34FRP3_9BILA</name>
<sequence>MGKKNRKNKAEQRQVSQPPTDTSEATQEQSECMNESDLLSDVGTSNSNAHIATMIGPRAVPNIGWGATPAQHSLKMNYDTNLSRLCKAVGTDGYHYMAFPVGGLVRATYQFPEDPSASVEGIPPLKLPDVQFDRYLWETYITGTISPWIDTDNPNEARATASINALRMELKHAAYLGLRTVVVPVNRINCKNLLRVVNHFLWVAVAEFNIVLLLPSNKTHFHDHEDMEDVDIFNLWISIRSNLKNYHSEKLSVGLKLVEETMDAEFNDSSMYARWNGEPLNLFVLTAETFKFVPSTTNLNSKMDYMSVSHKTLITDLCTAPDAQKFLVAPDSQIWPVQRKQIAEYLTPIITNAINSRQLPSEENWDITLNDRLLLPMETIWRDLSSTEYDSMESDKCKYKLYGEALTKVLQSLSITFNHGIVIYILGAGRGGLISVCMEVIKNRIQVNLHNLISIIAVEKNPHAVMSMSYKNESLWHRKVRIIEGDMRFVLNDENLPKADIIVSELLGSFGDNELAPECWQSSMPILKESTECIPFQFGTFAAPICAPKIRDQLRDSFVSVFDKERAISAKFDKETGRFNYWRPKNWYDHVFVCPMKRFYEVAPPQHIAQFKFPKLNEEICNDRHNVVKYDIKNSCEINGFAGYFAAVLANEVFLSNSSHFRKGRITCSRSWFPCYIPLRDGIHVKGSSELMFYFWRKSSDIGSWYEWRVEYTDYSTDERVATPLQNENGVSYFMPLPPNPAEIQDYF</sequence>
<dbReference type="Proteomes" id="UP000887579">
    <property type="component" value="Unplaced"/>
</dbReference>
<protein>
    <submittedName>
        <fullName evidence="2">Protein arginine N-methyltransferase</fullName>
    </submittedName>
</protein>
<organism evidence="1 2">
    <name type="scientific">Panagrolaimus sp. ES5</name>
    <dbReference type="NCBI Taxonomy" id="591445"/>
    <lineage>
        <taxon>Eukaryota</taxon>
        <taxon>Metazoa</taxon>
        <taxon>Ecdysozoa</taxon>
        <taxon>Nematoda</taxon>
        <taxon>Chromadorea</taxon>
        <taxon>Rhabditida</taxon>
        <taxon>Tylenchina</taxon>
        <taxon>Panagrolaimomorpha</taxon>
        <taxon>Panagrolaimoidea</taxon>
        <taxon>Panagrolaimidae</taxon>
        <taxon>Panagrolaimus</taxon>
    </lineage>
</organism>
<dbReference type="WBParaSite" id="ES5_v2.g20016.t1">
    <property type="protein sequence ID" value="ES5_v2.g20016.t1"/>
    <property type="gene ID" value="ES5_v2.g20016"/>
</dbReference>
<reference evidence="2" key="1">
    <citation type="submission" date="2022-11" db="UniProtKB">
        <authorList>
            <consortium name="WormBaseParasite"/>
        </authorList>
    </citation>
    <scope>IDENTIFICATION</scope>
</reference>
<evidence type="ECO:0000313" key="2">
    <source>
        <dbReference type="WBParaSite" id="ES5_v2.g20016.t1"/>
    </source>
</evidence>
<accession>A0AC34FRP3</accession>
<evidence type="ECO:0000313" key="1">
    <source>
        <dbReference type="Proteomes" id="UP000887579"/>
    </source>
</evidence>